<evidence type="ECO:0000313" key="2">
    <source>
        <dbReference type="Proteomes" id="UP000572754"/>
    </source>
</evidence>
<comment type="caution">
    <text evidence="1">The sequence shown here is derived from an EMBL/GenBank/DDBJ whole genome shotgun (WGS) entry which is preliminary data.</text>
</comment>
<organism evidence="1 2">
    <name type="scientific">Fusarium circinatum</name>
    <name type="common">Pitch canker fungus</name>
    <name type="synonym">Gibberella circinata</name>
    <dbReference type="NCBI Taxonomy" id="48490"/>
    <lineage>
        <taxon>Eukaryota</taxon>
        <taxon>Fungi</taxon>
        <taxon>Dikarya</taxon>
        <taxon>Ascomycota</taxon>
        <taxon>Pezizomycotina</taxon>
        <taxon>Sordariomycetes</taxon>
        <taxon>Hypocreomycetidae</taxon>
        <taxon>Hypocreales</taxon>
        <taxon>Nectriaceae</taxon>
        <taxon>Fusarium</taxon>
        <taxon>Fusarium fujikuroi species complex</taxon>
    </lineage>
</organism>
<protein>
    <submittedName>
        <fullName evidence="1">Uncharacterized protein</fullName>
    </submittedName>
</protein>
<dbReference type="AlphaFoldDB" id="A0A8H5SPB7"/>
<sequence>MLVGFPSPDAVVQLAQKWNLRPESFIGHIFGNESDPRGFYSEPTLPSRQGNVVRVHFSSLVKSLVSGPSPKLFMKKRAAVEEACRKYEKRLFTEDKFGVTRFRGVSQHDTYCCSIEQAVSFMVVPNKRTRVGRTAVGTVPIVPYNKPITAESCDWNIGISENSITFSQLHPARNSVVHDEADMELLSEDPFFLLTSLFTTYALSFMQLLNYLSVSINEDHSMEVDLLDIKLERLRNCVRIKHRVEAALAENLQSTAQGGCSTWPRAGPGMSAAIRKQVVQSQL</sequence>
<accession>A0A8H5SPB7</accession>
<name>A0A8H5SPB7_FUSCI</name>
<reference evidence="2" key="1">
    <citation type="journal article" date="2020" name="BMC Genomics">
        <title>Correction to: Identification and distribution of gene clusters required for synthesis of sphingolipid metabolism inhibitors in diverse species of the filamentous fungus Fusarium.</title>
        <authorList>
            <person name="Kim H.S."/>
            <person name="Lohmar J.M."/>
            <person name="Busman M."/>
            <person name="Brown D.W."/>
            <person name="Naumann T.A."/>
            <person name="Divon H.H."/>
            <person name="Lysoe E."/>
            <person name="Uhlig S."/>
            <person name="Proctor R.H."/>
        </authorList>
    </citation>
    <scope>NUCLEOTIDE SEQUENCE [LARGE SCALE GENOMIC DNA]</scope>
    <source>
        <strain evidence="2">NRRL 25331</strain>
    </source>
</reference>
<keyword evidence="2" id="KW-1185">Reference proteome</keyword>
<gene>
    <name evidence="1" type="ORF">FCIRC_13585</name>
</gene>
<dbReference type="EMBL" id="JAAQPE010000735">
    <property type="protein sequence ID" value="KAF5656576.1"/>
    <property type="molecule type" value="Genomic_DNA"/>
</dbReference>
<reference evidence="1 2" key="2">
    <citation type="submission" date="2020-05" db="EMBL/GenBank/DDBJ databases">
        <title>Identification and distribution of gene clusters putatively required for synthesis of sphingolipid metabolism inhibitors in phylogenetically diverse species of the filamentous fungus Fusarium.</title>
        <authorList>
            <person name="Kim H.-S."/>
            <person name="Busman M."/>
            <person name="Brown D.W."/>
            <person name="Divon H."/>
            <person name="Uhlig S."/>
            <person name="Proctor R.H."/>
        </authorList>
    </citation>
    <scope>NUCLEOTIDE SEQUENCE [LARGE SCALE GENOMIC DNA]</scope>
    <source>
        <strain evidence="1 2">NRRL 25331</strain>
    </source>
</reference>
<proteinExistence type="predicted"/>
<dbReference type="Proteomes" id="UP000572754">
    <property type="component" value="Unassembled WGS sequence"/>
</dbReference>
<evidence type="ECO:0000313" key="1">
    <source>
        <dbReference type="EMBL" id="KAF5656576.1"/>
    </source>
</evidence>